<dbReference type="InParanoid" id="C5KC83"/>
<reference evidence="1 2" key="1">
    <citation type="submission" date="2008-07" db="EMBL/GenBank/DDBJ databases">
        <authorList>
            <person name="El-Sayed N."/>
            <person name="Caler E."/>
            <person name="Inman J."/>
            <person name="Amedeo P."/>
            <person name="Hass B."/>
            <person name="Wortman J."/>
        </authorList>
    </citation>
    <scope>NUCLEOTIDE SEQUENCE [LARGE SCALE GENOMIC DNA]</scope>
    <source>
        <strain evidence="2">ATCC 50983 / TXsc</strain>
    </source>
</reference>
<dbReference type="RefSeq" id="XP_002786100.1">
    <property type="nucleotide sequence ID" value="XM_002786054.1"/>
</dbReference>
<sequence>MCFTKAYRKFHNGTGSVLLKSETPRKPDAWDDMNRPHFHDLKSMTALAGQLRHEESIEPKEKRVKTGTYETTALCTDVEELEIPERALVGMLGNSLNPEVVSRIIDVCEIGDFLAREKD</sequence>
<evidence type="ECO:0000313" key="2">
    <source>
        <dbReference type="Proteomes" id="UP000007800"/>
    </source>
</evidence>
<accession>C5KC83</accession>
<dbReference type="EMBL" id="GG671975">
    <property type="protein sequence ID" value="EER17896.1"/>
    <property type="molecule type" value="Genomic_DNA"/>
</dbReference>
<organism evidence="2">
    <name type="scientific">Perkinsus marinus (strain ATCC 50983 / TXsc)</name>
    <dbReference type="NCBI Taxonomy" id="423536"/>
    <lineage>
        <taxon>Eukaryota</taxon>
        <taxon>Sar</taxon>
        <taxon>Alveolata</taxon>
        <taxon>Perkinsozoa</taxon>
        <taxon>Perkinsea</taxon>
        <taxon>Perkinsida</taxon>
        <taxon>Perkinsidae</taxon>
        <taxon>Perkinsus</taxon>
    </lineage>
</organism>
<dbReference type="Gene3D" id="3.90.120.10">
    <property type="entry name" value="DNA Methylase, subunit A, domain 2"/>
    <property type="match status" value="1"/>
</dbReference>
<gene>
    <name evidence="1" type="ORF">Pmar_PMAR027612</name>
</gene>
<proteinExistence type="predicted"/>
<dbReference type="Proteomes" id="UP000007800">
    <property type="component" value="Unassembled WGS sequence"/>
</dbReference>
<evidence type="ECO:0000313" key="1">
    <source>
        <dbReference type="EMBL" id="EER17896.1"/>
    </source>
</evidence>
<protein>
    <submittedName>
        <fullName evidence="1">Uncharacterized protein</fullName>
    </submittedName>
</protein>
<name>C5KC83_PERM5</name>
<dbReference type="GeneID" id="9063157"/>
<dbReference type="AlphaFoldDB" id="C5KC83"/>
<dbReference type="OrthoDB" id="443216at2759"/>
<keyword evidence="2" id="KW-1185">Reference proteome</keyword>